<dbReference type="AlphaFoldDB" id="A0A8S4MN99"/>
<evidence type="ECO:0000313" key="1">
    <source>
        <dbReference type="EMBL" id="CAH1277392.1"/>
    </source>
</evidence>
<keyword evidence="2" id="KW-1185">Reference proteome</keyword>
<accession>A0A8S4MN99</accession>
<protein>
    <submittedName>
        <fullName evidence="1">Hypp9596 protein</fullName>
    </submittedName>
</protein>
<dbReference type="EMBL" id="CAKMNS010000293">
    <property type="protein sequence ID" value="CAH1277392.1"/>
    <property type="molecule type" value="Genomic_DNA"/>
</dbReference>
<reference evidence="1" key="1">
    <citation type="submission" date="2022-01" db="EMBL/GenBank/DDBJ databases">
        <authorList>
            <person name="Braso-Vives M."/>
        </authorList>
    </citation>
    <scope>NUCLEOTIDE SEQUENCE</scope>
</reference>
<comment type="caution">
    <text evidence="1">The sequence shown here is derived from an EMBL/GenBank/DDBJ whole genome shotgun (WGS) entry which is preliminary data.</text>
</comment>
<gene>
    <name evidence="1" type="primary">Hypp9596</name>
    <name evidence="1" type="ORF">BLAG_LOCUS26182</name>
</gene>
<name>A0A8S4MN99_BRALA</name>
<organism evidence="1 2">
    <name type="scientific">Branchiostoma lanceolatum</name>
    <name type="common">Common lancelet</name>
    <name type="synonym">Amphioxus lanceolatum</name>
    <dbReference type="NCBI Taxonomy" id="7740"/>
    <lineage>
        <taxon>Eukaryota</taxon>
        <taxon>Metazoa</taxon>
        <taxon>Chordata</taxon>
        <taxon>Cephalochordata</taxon>
        <taxon>Leptocardii</taxon>
        <taxon>Amphioxiformes</taxon>
        <taxon>Branchiostomatidae</taxon>
        <taxon>Branchiostoma</taxon>
    </lineage>
</organism>
<dbReference type="Proteomes" id="UP000838412">
    <property type="component" value="Unassembled WGS sequence"/>
</dbReference>
<proteinExistence type="predicted"/>
<sequence>MSDGRTDGRAPKLAPMQLPVRTLSVPADCPARSFRCIGHCSVMGQGPSNCLQLLHSLIASVASHAGLKGNSSRFPS</sequence>
<evidence type="ECO:0000313" key="2">
    <source>
        <dbReference type="Proteomes" id="UP000838412"/>
    </source>
</evidence>